<evidence type="ECO:0000256" key="4">
    <source>
        <dbReference type="ARBA" id="ARBA00022490"/>
    </source>
</evidence>
<comment type="caution">
    <text evidence="14">The sequence shown here is derived from an EMBL/GenBank/DDBJ whole genome shotgun (WGS) entry which is preliminary data.</text>
</comment>
<dbReference type="InterPro" id="IPR006195">
    <property type="entry name" value="aa-tRNA-synth_II"/>
</dbReference>
<dbReference type="InterPro" id="IPR012340">
    <property type="entry name" value="NA-bd_OB-fold"/>
</dbReference>
<dbReference type="InterPro" id="IPR004364">
    <property type="entry name" value="Aa-tRNA-synt_II"/>
</dbReference>
<evidence type="ECO:0000259" key="13">
    <source>
        <dbReference type="PROSITE" id="PS50862"/>
    </source>
</evidence>
<dbReference type="FunFam" id="3.30.930.10:FF:000038">
    <property type="entry name" value="Aspartate--tRNA ligase"/>
    <property type="match status" value="1"/>
</dbReference>
<dbReference type="EMBL" id="MU254023">
    <property type="protein sequence ID" value="KAG9242913.1"/>
    <property type="molecule type" value="Genomic_DNA"/>
</dbReference>
<dbReference type="PANTHER" id="PTHR43450">
    <property type="entry name" value="ASPARTYL-TRNA SYNTHETASE"/>
    <property type="match status" value="1"/>
</dbReference>
<dbReference type="CDD" id="cd04320">
    <property type="entry name" value="AspRS_cyto_N"/>
    <property type="match status" value="1"/>
</dbReference>
<sequence length="559" mass="61539">MTEETKEIPIRTAEAPAAAAPEGEAGESKKGAKKAAAKAKKEAEKAAKAAEREKAAQVSSAAGGEDVAKENYGDSCYPSKISGLSMSLGDLAKEHVGKPIEFHGFLQTSRKQGAKMVFLELRAPGGGIGANVQDIQAIAAENTEGEDVVSRTMIKWIGGISLESAVEVQAIVKEPLEPVKSVSIGGFELHIQRIYLVASAPIQLAVSHEASSNNEAAIPGPTVGFATLLDNPAMRFRGTMFNSIAKVRNVVDFTFRSYMEENGFVLFYPPAMIGAASEGGANVFKIKYFETDAFLAQSPQFYKQMKIAGGQRRVYCVSPVFRAENANTSRHMTEFIGLDMEMQIEKDYSEVLLMLQGFLLRLFNLLPQKCRAEIDYIRKFYPSEEFLLPEPGKELILSFAEGQKLLREEGPEEFRNVSDDDDMSTPQEKALGALIKEKFKTDFYVLDKFPTSARPFYAYTDPANPNVTNAYDFFMRGQEILSGGQRFHKPEELEASMRNKGVDPNAPGLKEYVDVFRSVGCPKHGGGGIGLDRIVAWYLNLPNVQMVADFPRMPNRLFP</sequence>
<dbReference type="PRINTS" id="PR01042">
    <property type="entry name" value="TRNASYNTHASP"/>
</dbReference>
<dbReference type="InterPro" id="IPR045864">
    <property type="entry name" value="aa-tRNA-synth_II/BPL/LPL"/>
</dbReference>
<name>A0A9P7Z0Y9_9HELO</name>
<evidence type="ECO:0000256" key="10">
    <source>
        <dbReference type="ARBA" id="ARBA00047904"/>
    </source>
</evidence>
<dbReference type="InterPro" id="IPR002312">
    <property type="entry name" value="Asp/Asn-tRNA-synth_IIb"/>
</dbReference>
<dbReference type="GO" id="GO:0005829">
    <property type="term" value="C:cytosol"/>
    <property type="evidence" value="ECO:0007669"/>
    <property type="project" value="TreeGrafter"/>
</dbReference>
<evidence type="ECO:0000256" key="1">
    <source>
        <dbReference type="ARBA" id="ARBA00004496"/>
    </source>
</evidence>
<feature type="compositionally biased region" description="Low complexity" evidence="12">
    <location>
        <begin position="13"/>
        <end position="23"/>
    </location>
</feature>
<dbReference type="GO" id="GO:0004815">
    <property type="term" value="F:aspartate-tRNA ligase activity"/>
    <property type="evidence" value="ECO:0007669"/>
    <property type="project" value="UniProtKB-EC"/>
</dbReference>
<dbReference type="PROSITE" id="PS50862">
    <property type="entry name" value="AA_TRNA_LIGASE_II"/>
    <property type="match status" value="1"/>
</dbReference>
<evidence type="ECO:0000256" key="12">
    <source>
        <dbReference type="SAM" id="MobiDB-lite"/>
    </source>
</evidence>
<dbReference type="InterPro" id="IPR004523">
    <property type="entry name" value="Asp-tRNA_synthase_2"/>
</dbReference>
<dbReference type="GO" id="GO:0003723">
    <property type="term" value="F:RNA binding"/>
    <property type="evidence" value="ECO:0007669"/>
    <property type="project" value="TreeGrafter"/>
</dbReference>
<dbReference type="Gene3D" id="3.30.930.10">
    <property type="entry name" value="Bira Bifunctional Protein, Domain 2"/>
    <property type="match status" value="1"/>
</dbReference>
<evidence type="ECO:0000256" key="3">
    <source>
        <dbReference type="ARBA" id="ARBA00012841"/>
    </source>
</evidence>
<feature type="compositionally biased region" description="Basic and acidic residues" evidence="12">
    <location>
        <begin position="39"/>
        <end position="55"/>
    </location>
</feature>
<dbReference type="SUPFAM" id="SSF50249">
    <property type="entry name" value="Nucleic acid-binding proteins"/>
    <property type="match status" value="1"/>
</dbReference>
<evidence type="ECO:0000256" key="2">
    <source>
        <dbReference type="ARBA" id="ARBA00005312"/>
    </source>
</evidence>
<dbReference type="Pfam" id="PF00152">
    <property type="entry name" value="tRNA-synt_2"/>
    <property type="match status" value="1"/>
</dbReference>
<protein>
    <recommendedName>
        <fullName evidence="11">Probable aspartate--tRNA ligase, cytoplasmic</fullName>
        <ecNumber evidence="3">6.1.1.12</ecNumber>
    </recommendedName>
</protein>
<dbReference type="Gene3D" id="2.40.50.140">
    <property type="entry name" value="Nucleic acid-binding proteins"/>
    <property type="match status" value="1"/>
</dbReference>
<dbReference type="GO" id="GO:0005524">
    <property type="term" value="F:ATP binding"/>
    <property type="evidence" value="ECO:0007669"/>
    <property type="project" value="UniProtKB-KW"/>
</dbReference>
<evidence type="ECO:0000256" key="6">
    <source>
        <dbReference type="ARBA" id="ARBA00022741"/>
    </source>
</evidence>
<gene>
    <name evidence="14" type="ORF">BJ878DRAFT_568932</name>
</gene>
<accession>A0A9P7Z0Y9</accession>
<dbReference type="GO" id="GO:0006422">
    <property type="term" value="P:aspartyl-tRNA aminoacylation"/>
    <property type="evidence" value="ECO:0007669"/>
    <property type="project" value="InterPro"/>
</dbReference>
<comment type="catalytic activity">
    <reaction evidence="10">
        <text>tRNA(Asp) + L-aspartate + ATP = L-aspartyl-tRNA(Asp) + AMP + diphosphate</text>
        <dbReference type="Rhea" id="RHEA:19649"/>
        <dbReference type="Rhea" id="RHEA-COMP:9660"/>
        <dbReference type="Rhea" id="RHEA-COMP:9678"/>
        <dbReference type="ChEBI" id="CHEBI:29991"/>
        <dbReference type="ChEBI" id="CHEBI:30616"/>
        <dbReference type="ChEBI" id="CHEBI:33019"/>
        <dbReference type="ChEBI" id="CHEBI:78442"/>
        <dbReference type="ChEBI" id="CHEBI:78516"/>
        <dbReference type="ChEBI" id="CHEBI:456215"/>
        <dbReference type="EC" id="6.1.1.12"/>
    </reaction>
</comment>
<keyword evidence="8" id="KW-0648">Protein biosynthesis</keyword>
<organism evidence="14 15">
    <name type="scientific">Calycina marina</name>
    <dbReference type="NCBI Taxonomy" id="1763456"/>
    <lineage>
        <taxon>Eukaryota</taxon>
        <taxon>Fungi</taxon>
        <taxon>Dikarya</taxon>
        <taxon>Ascomycota</taxon>
        <taxon>Pezizomycotina</taxon>
        <taxon>Leotiomycetes</taxon>
        <taxon>Helotiales</taxon>
        <taxon>Pezizellaceae</taxon>
        <taxon>Calycina</taxon>
    </lineage>
</organism>
<comment type="subcellular location">
    <subcellularLocation>
        <location evidence="1">Cytoplasm</location>
    </subcellularLocation>
</comment>
<keyword evidence="4" id="KW-0963">Cytoplasm</keyword>
<evidence type="ECO:0000313" key="15">
    <source>
        <dbReference type="Proteomes" id="UP000887226"/>
    </source>
</evidence>
<keyword evidence="9" id="KW-0030">Aminoacyl-tRNA synthetase</keyword>
<evidence type="ECO:0000313" key="14">
    <source>
        <dbReference type="EMBL" id="KAG9242913.1"/>
    </source>
</evidence>
<keyword evidence="5" id="KW-0436">Ligase</keyword>
<keyword evidence="6" id="KW-0547">Nucleotide-binding</keyword>
<dbReference type="EC" id="6.1.1.12" evidence="3"/>
<reference evidence="14" key="1">
    <citation type="journal article" date="2021" name="IMA Fungus">
        <title>Genomic characterization of three marine fungi, including Emericellopsis atlantica sp. nov. with signatures of a generalist lifestyle and marine biomass degradation.</title>
        <authorList>
            <person name="Hagestad O.C."/>
            <person name="Hou L."/>
            <person name="Andersen J.H."/>
            <person name="Hansen E.H."/>
            <person name="Altermark B."/>
            <person name="Li C."/>
            <person name="Kuhnert E."/>
            <person name="Cox R.J."/>
            <person name="Crous P.W."/>
            <person name="Spatafora J.W."/>
            <person name="Lail K."/>
            <person name="Amirebrahimi M."/>
            <person name="Lipzen A."/>
            <person name="Pangilinan J."/>
            <person name="Andreopoulos W."/>
            <person name="Hayes R.D."/>
            <person name="Ng V."/>
            <person name="Grigoriev I.V."/>
            <person name="Jackson S.A."/>
            <person name="Sutton T.D.S."/>
            <person name="Dobson A.D.W."/>
            <person name="Rama T."/>
        </authorList>
    </citation>
    <scope>NUCLEOTIDE SEQUENCE</scope>
    <source>
        <strain evidence="14">TRa3180A</strain>
    </source>
</reference>
<dbReference type="Proteomes" id="UP000887226">
    <property type="component" value="Unassembled WGS sequence"/>
</dbReference>
<evidence type="ECO:0000256" key="8">
    <source>
        <dbReference type="ARBA" id="ARBA00022917"/>
    </source>
</evidence>
<comment type="similarity">
    <text evidence="2">Belongs to the class-II aminoacyl-tRNA synthetase family. Type 2 subfamily.</text>
</comment>
<feature type="region of interest" description="Disordered" evidence="12">
    <location>
        <begin position="1"/>
        <end position="69"/>
    </location>
</feature>
<evidence type="ECO:0000256" key="5">
    <source>
        <dbReference type="ARBA" id="ARBA00022598"/>
    </source>
</evidence>
<dbReference type="PANTHER" id="PTHR43450:SF1">
    <property type="entry name" value="ASPARTATE--TRNA LIGASE, CYTOPLASMIC"/>
    <property type="match status" value="1"/>
</dbReference>
<keyword evidence="15" id="KW-1185">Reference proteome</keyword>
<dbReference type="OrthoDB" id="372395at2759"/>
<evidence type="ECO:0000256" key="11">
    <source>
        <dbReference type="ARBA" id="ARBA00070516"/>
    </source>
</evidence>
<proteinExistence type="inferred from homology"/>
<evidence type="ECO:0000256" key="7">
    <source>
        <dbReference type="ARBA" id="ARBA00022840"/>
    </source>
</evidence>
<dbReference type="AlphaFoldDB" id="A0A9P7Z0Y9"/>
<evidence type="ECO:0000256" key="9">
    <source>
        <dbReference type="ARBA" id="ARBA00023146"/>
    </source>
</evidence>
<dbReference type="GO" id="GO:0017101">
    <property type="term" value="C:aminoacyl-tRNA synthetase multienzyme complex"/>
    <property type="evidence" value="ECO:0007669"/>
    <property type="project" value="TreeGrafter"/>
</dbReference>
<feature type="domain" description="Aminoacyl-transfer RNA synthetases class-II family profile" evidence="13">
    <location>
        <begin position="246"/>
        <end position="559"/>
    </location>
</feature>
<dbReference type="SUPFAM" id="SSF55681">
    <property type="entry name" value="Class II aaRS and biotin synthetases"/>
    <property type="match status" value="1"/>
</dbReference>
<keyword evidence="7" id="KW-0067">ATP-binding</keyword>